<dbReference type="AlphaFoldDB" id="A0A9X3NFP8"/>
<dbReference type="PANTHER" id="PTHR43072">
    <property type="entry name" value="N-ACETYLTRANSFERASE"/>
    <property type="match status" value="1"/>
</dbReference>
<reference evidence="4" key="1">
    <citation type="submission" date="2022-10" db="EMBL/GenBank/DDBJ databases">
        <title>The WGS of Solirubrobacter phytolaccae KCTC 29190.</title>
        <authorList>
            <person name="Jiang Z."/>
        </authorList>
    </citation>
    <scope>NUCLEOTIDE SEQUENCE</scope>
    <source>
        <strain evidence="4">KCTC 29190</strain>
    </source>
</reference>
<dbReference type="Proteomes" id="UP001147653">
    <property type="component" value="Unassembled WGS sequence"/>
</dbReference>
<dbReference type="SUPFAM" id="SSF55729">
    <property type="entry name" value="Acyl-CoA N-acyltransferases (Nat)"/>
    <property type="match status" value="1"/>
</dbReference>
<accession>A0A9X3NFP8</accession>
<dbReference type="InterPro" id="IPR000182">
    <property type="entry name" value="GNAT_dom"/>
</dbReference>
<dbReference type="Pfam" id="PF00583">
    <property type="entry name" value="Acetyltransf_1"/>
    <property type="match status" value="1"/>
</dbReference>
<evidence type="ECO:0000256" key="1">
    <source>
        <dbReference type="ARBA" id="ARBA00022679"/>
    </source>
</evidence>
<evidence type="ECO:0000256" key="2">
    <source>
        <dbReference type="ARBA" id="ARBA00023315"/>
    </source>
</evidence>
<proteinExistence type="predicted"/>
<feature type="domain" description="N-acetyltransferase" evidence="3">
    <location>
        <begin position="1"/>
        <end position="142"/>
    </location>
</feature>
<dbReference type="EMBL" id="JAPDDP010000142">
    <property type="protein sequence ID" value="MDA0185753.1"/>
    <property type="molecule type" value="Genomic_DNA"/>
</dbReference>
<gene>
    <name evidence="4" type="ORF">OJ997_35945</name>
</gene>
<organism evidence="4 5">
    <name type="scientific">Solirubrobacter phytolaccae</name>
    <dbReference type="NCBI Taxonomy" id="1404360"/>
    <lineage>
        <taxon>Bacteria</taxon>
        <taxon>Bacillati</taxon>
        <taxon>Actinomycetota</taxon>
        <taxon>Thermoleophilia</taxon>
        <taxon>Solirubrobacterales</taxon>
        <taxon>Solirubrobacteraceae</taxon>
        <taxon>Solirubrobacter</taxon>
    </lineage>
</organism>
<keyword evidence="1 4" id="KW-0808">Transferase</keyword>
<dbReference type="InterPro" id="IPR016181">
    <property type="entry name" value="Acyl_CoA_acyltransferase"/>
</dbReference>
<dbReference type="CDD" id="cd04301">
    <property type="entry name" value="NAT_SF"/>
    <property type="match status" value="1"/>
</dbReference>
<evidence type="ECO:0000313" key="5">
    <source>
        <dbReference type="Proteomes" id="UP001147653"/>
    </source>
</evidence>
<keyword evidence="5" id="KW-1185">Reference proteome</keyword>
<evidence type="ECO:0000313" key="4">
    <source>
        <dbReference type="EMBL" id="MDA0185753.1"/>
    </source>
</evidence>
<name>A0A9X3NFP8_9ACTN</name>
<dbReference type="RefSeq" id="WP_270030273.1">
    <property type="nucleotide sequence ID" value="NZ_JAPDDP010000142.1"/>
</dbReference>
<dbReference type="NCBIfam" id="NF002959">
    <property type="entry name" value="PRK03624.1"/>
    <property type="match status" value="1"/>
</dbReference>
<dbReference type="EC" id="2.3.1.-" evidence="4"/>
<sequence length="142" mass="15807">MIRPLEISQRDAAVTLWETCGLVRPWNDPYADLDRAMSGRRSTVLGAFENRTLVATAMVGDDGHRGWVYYLAVDPEYRGRQLGRALMQACETWLAGRGAPKLNVMIRGDNAVTRGFYEALGYTQDDVVVYSRRFSDAGSPSA</sequence>
<dbReference type="GO" id="GO:0016747">
    <property type="term" value="F:acyltransferase activity, transferring groups other than amino-acyl groups"/>
    <property type="evidence" value="ECO:0007669"/>
    <property type="project" value="InterPro"/>
</dbReference>
<protein>
    <submittedName>
        <fullName evidence="4">GNAT family acetyltransferase</fullName>
        <ecNumber evidence="4">2.3.1.-</ecNumber>
    </submittedName>
</protein>
<dbReference type="PANTHER" id="PTHR43072:SF51">
    <property type="entry name" value="ABC SUPERFAMILY TRANSPORT PROTEIN"/>
    <property type="match status" value="1"/>
</dbReference>
<comment type="caution">
    <text evidence="4">The sequence shown here is derived from an EMBL/GenBank/DDBJ whole genome shotgun (WGS) entry which is preliminary data.</text>
</comment>
<keyword evidence="2 4" id="KW-0012">Acyltransferase</keyword>
<dbReference type="Gene3D" id="3.40.630.30">
    <property type="match status" value="1"/>
</dbReference>
<dbReference type="PROSITE" id="PS51186">
    <property type="entry name" value="GNAT"/>
    <property type="match status" value="1"/>
</dbReference>
<evidence type="ECO:0000259" key="3">
    <source>
        <dbReference type="PROSITE" id="PS51186"/>
    </source>
</evidence>